<gene>
    <name evidence="1" type="ORF">CEXT_147331</name>
</gene>
<keyword evidence="2" id="KW-1185">Reference proteome</keyword>
<evidence type="ECO:0000313" key="1">
    <source>
        <dbReference type="EMBL" id="GIX67838.1"/>
    </source>
</evidence>
<protein>
    <submittedName>
        <fullName evidence="1">Uncharacterized protein</fullName>
    </submittedName>
</protein>
<sequence>MHKIGYRGIRGRYLGAGSIPVIKPHGPRQPKHPGTFCRNFSHASWLNNTNGKEICNLSQCRTRKLNPKISLNKFREPQISSAATE</sequence>
<accession>A0AAV4M665</accession>
<dbReference type="EMBL" id="BPLR01019438">
    <property type="protein sequence ID" value="GIX67838.1"/>
    <property type="molecule type" value="Genomic_DNA"/>
</dbReference>
<dbReference type="AlphaFoldDB" id="A0AAV4M665"/>
<comment type="caution">
    <text evidence="1">The sequence shown here is derived from an EMBL/GenBank/DDBJ whole genome shotgun (WGS) entry which is preliminary data.</text>
</comment>
<evidence type="ECO:0000313" key="2">
    <source>
        <dbReference type="Proteomes" id="UP001054945"/>
    </source>
</evidence>
<name>A0AAV4M665_CAEEX</name>
<organism evidence="1 2">
    <name type="scientific">Caerostris extrusa</name>
    <name type="common">Bark spider</name>
    <name type="synonym">Caerostris bankana</name>
    <dbReference type="NCBI Taxonomy" id="172846"/>
    <lineage>
        <taxon>Eukaryota</taxon>
        <taxon>Metazoa</taxon>
        <taxon>Ecdysozoa</taxon>
        <taxon>Arthropoda</taxon>
        <taxon>Chelicerata</taxon>
        <taxon>Arachnida</taxon>
        <taxon>Araneae</taxon>
        <taxon>Araneomorphae</taxon>
        <taxon>Entelegynae</taxon>
        <taxon>Araneoidea</taxon>
        <taxon>Araneidae</taxon>
        <taxon>Caerostris</taxon>
    </lineage>
</organism>
<dbReference type="Proteomes" id="UP001054945">
    <property type="component" value="Unassembled WGS sequence"/>
</dbReference>
<proteinExistence type="predicted"/>
<reference evidence="1 2" key="1">
    <citation type="submission" date="2021-06" db="EMBL/GenBank/DDBJ databases">
        <title>Caerostris extrusa draft genome.</title>
        <authorList>
            <person name="Kono N."/>
            <person name="Arakawa K."/>
        </authorList>
    </citation>
    <scope>NUCLEOTIDE SEQUENCE [LARGE SCALE GENOMIC DNA]</scope>
</reference>